<sequence>MSVLKHLEEIAHYIQEKYPTLEFENISVSTEAISDICNVILNKGNCNNAKKNLVNALKRPNSSLRKLLDGKSDNKLHFLKMLKDNGFAKNNFCSFKTEVVNSVCKLLKMKCNRTNQRNIFKRCQESFRKNEIADSPKELSKKKICMLGQTTELNEGAVVCVKRKLFTDDSPKKVNNYTYNDIEDDLDIGLNENVLENNELGCIKCNPGLLSIPIQIEDDCCNSNEEMITTPKRKSVIVLAEKLFSSGKRSKSIEISNTPKADLHELPTNNSKNVWNTDSYTQKENDYESVTVDNMDIDLIKENEFEIDRHSFDTTLPIEDNGCYETEEINVTKENLTTPKCKINISFTGDGLYTSEKMYDSTIVCNKPEETGHNNNTVSIKAINVNEEMLTTPKRRLNVSFTGDLCTPEKKIKSISVCNTPEADLKALPKDSKNVFPLKVRSFNDGNKIKKVMCYKKCNFVEGTISLLDEEFKHIVDNSMEKNNVISNEINDLLREKFEIVNNSCVLTIKNKNITKKGLTCYGICRHESCKQFKLVVEKKLNDSSAQITVLSNSHHYSHYGKLTTFLKGKNRQIQKQMSKYCPPMSLRQKYILKASPSKLKRGNLCNIRSDRVYYKVSHEQKSHNDLAAEDRVDMYLLKDNCPEFIKHVSDPKEKDFQIYLFSQDQVNVLRKIKCITIHVDATGGVVRETTRDPTLFKTGKQKEKLLLYYAAVTVCNKRIIPIAEYLSTTQTASAITNWLVKFREFYEHQCSTKFVAHVVSDFSAAILKGFVRAFNECNEVVEYLNKCYEFMYEGKMFNCNALISLCCCHLIKNISDDAHKYYKGNGKKMTNGSLACLATSCISPAFNITTTECLDKWFTAVTNSVVVTQQDWRCG</sequence>
<evidence type="ECO:0000313" key="2">
    <source>
        <dbReference type="Proteomes" id="UP000007819"/>
    </source>
</evidence>
<dbReference type="AlphaFoldDB" id="A0A8R2NTX0"/>
<dbReference type="GeneID" id="115034726"/>
<evidence type="ECO:0000313" key="1">
    <source>
        <dbReference type="EnsemblMetazoa" id="XP_029347979.1"/>
    </source>
</evidence>
<dbReference type="EnsemblMetazoa" id="XM_029492119.1">
    <property type="protein sequence ID" value="XP_029347979.1"/>
    <property type="gene ID" value="LOC115034726"/>
</dbReference>
<reference evidence="1" key="2">
    <citation type="submission" date="2022-06" db="UniProtKB">
        <authorList>
            <consortium name="EnsemblMetazoa"/>
        </authorList>
    </citation>
    <scope>IDENTIFICATION</scope>
</reference>
<organism evidence="1 2">
    <name type="scientific">Acyrthosiphon pisum</name>
    <name type="common">Pea aphid</name>
    <dbReference type="NCBI Taxonomy" id="7029"/>
    <lineage>
        <taxon>Eukaryota</taxon>
        <taxon>Metazoa</taxon>
        <taxon>Ecdysozoa</taxon>
        <taxon>Arthropoda</taxon>
        <taxon>Hexapoda</taxon>
        <taxon>Insecta</taxon>
        <taxon>Pterygota</taxon>
        <taxon>Neoptera</taxon>
        <taxon>Paraneoptera</taxon>
        <taxon>Hemiptera</taxon>
        <taxon>Sternorrhyncha</taxon>
        <taxon>Aphidomorpha</taxon>
        <taxon>Aphidoidea</taxon>
        <taxon>Aphididae</taxon>
        <taxon>Macrosiphini</taxon>
        <taxon>Acyrthosiphon</taxon>
    </lineage>
</organism>
<proteinExistence type="predicted"/>
<dbReference type="Proteomes" id="UP000007819">
    <property type="component" value="Unassembled WGS sequence"/>
</dbReference>
<name>A0A8R2NTX0_ACYPI</name>
<keyword evidence="2" id="KW-1185">Reference proteome</keyword>
<accession>A0A8R2NTX0</accession>
<protein>
    <submittedName>
        <fullName evidence="1">Uncharacterized protein</fullName>
    </submittedName>
</protein>
<dbReference type="OrthoDB" id="6619368at2759"/>
<dbReference type="RefSeq" id="XP_029347979.1">
    <property type="nucleotide sequence ID" value="XM_029492119.1"/>
</dbReference>
<dbReference type="KEGG" id="api:115034726"/>
<reference evidence="2" key="1">
    <citation type="submission" date="2010-06" db="EMBL/GenBank/DDBJ databases">
        <authorList>
            <person name="Jiang H."/>
            <person name="Abraham K."/>
            <person name="Ali S."/>
            <person name="Alsbrooks S.L."/>
            <person name="Anim B.N."/>
            <person name="Anosike U.S."/>
            <person name="Attaway T."/>
            <person name="Bandaranaike D.P."/>
            <person name="Battles P.K."/>
            <person name="Bell S.N."/>
            <person name="Bell A.V."/>
            <person name="Beltran B."/>
            <person name="Bickham C."/>
            <person name="Bustamante Y."/>
            <person name="Caleb T."/>
            <person name="Canada A."/>
            <person name="Cardenas V."/>
            <person name="Carter K."/>
            <person name="Chacko J."/>
            <person name="Chandrabose M.N."/>
            <person name="Chavez D."/>
            <person name="Chavez A."/>
            <person name="Chen L."/>
            <person name="Chu H.-S."/>
            <person name="Claassen K.J."/>
            <person name="Cockrell R."/>
            <person name="Collins M."/>
            <person name="Cooper J.A."/>
            <person name="Cree A."/>
            <person name="Curry S.M."/>
            <person name="Da Y."/>
            <person name="Dao M.D."/>
            <person name="Das B."/>
            <person name="Davila M.-L."/>
            <person name="Davy-Carroll L."/>
            <person name="Denson S."/>
            <person name="Dinh H."/>
            <person name="Ebong V.E."/>
            <person name="Edwards J.R."/>
            <person name="Egan A."/>
            <person name="El-Daye J."/>
            <person name="Escobedo L."/>
            <person name="Fernandez S."/>
            <person name="Fernando P.R."/>
            <person name="Flagg N."/>
            <person name="Forbes L.D."/>
            <person name="Fowler R.G."/>
            <person name="Fu Q."/>
            <person name="Gabisi R.A."/>
            <person name="Ganer J."/>
            <person name="Garbino Pronczuk A."/>
            <person name="Garcia R.M."/>
            <person name="Garner T."/>
            <person name="Garrett T.E."/>
            <person name="Gonzalez D.A."/>
            <person name="Hamid H."/>
            <person name="Hawkins E.S."/>
            <person name="Hirani K."/>
            <person name="Hogues M.E."/>
            <person name="Hollins B."/>
            <person name="Hsiao C.-H."/>
            <person name="Jabil R."/>
            <person name="James M.L."/>
            <person name="Jhangiani S.N."/>
            <person name="Johnson B."/>
            <person name="Johnson Q."/>
            <person name="Joshi V."/>
            <person name="Kalu J.B."/>
            <person name="Kam C."/>
            <person name="Kashfia A."/>
            <person name="Keebler J."/>
            <person name="Kisamo H."/>
            <person name="Kovar C.L."/>
            <person name="Lago L.A."/>
            <person name="Lai C.-Y."/>
            <person name="Laidlaw J."/>
            <person name="Lara F."/>
            <person name="Le T.-K."/>
            <person name="Lee S.L."/>
            <person name="Legall F.H."/>
            <person name="Lemon S.J."/>
            <person name="Lewis L.R."/>
            <person name="Li B."/>
            <person name="Liu Y."/>
            <person name="Liu Y.-S."/>
            <person name="Lopez J."/>
            <person name="Lozado R.J."/>
            <person name="Lu J."/>
            <person name="Madu R.C."/>
            <person name="Maheshwari M."/>
            <person name="Maheshwari R."/>
            <person name="Malloy K."/>
            <person name="Martinez E."/>
            <person name="Mathew T."/>
            <person name="Mercado I.C."/>
            <person name="Mercado C."/>
            <person name="Meyer B."/>
            <person name="Montgomery K."/>
            <person name="Morgan M.B."/>
            <person name="Munidasa M."/>
            <person name="Nazareth L.V."/>
            <person name="Nelson J."/>
            <person name="Ng B.M."/>
            <person name="Nguyen N.B."/>
            <person name="Nguyen P.Q."/>
            <person name="Nguyen T."/>
            <person name="Obregon M."/>
            <person name="Okwuonu G.O."/>
            <person name="Onwere C.G."/>
            <person name="Orozco G."/>
            <person name="Parra A."/>
            <person name="Patel S."/>
            <person name="Patil S."/>
            <person name="Perez A."/>
            <person name="Perez Y."/>
            <person name="Pham C."/>
            <person name="Primus E.L."/>
            <person name="Pu L.-L."/>
            <person name="Puazo M."/>
            <person name="Qin X."/>
            <person name="Quiroz J.B."/>
            <person name="Reese J."/>
            <person name="Richards S."/>
            <person name="Rives C.M."/>
            <person name="Robberts R."/>
            <person name="Ruiz S.J."/>
            <person name="Ruiz M.J."/>
            <person name="Santibanez J."/>
            <person name="Schneider B.W."/>
            <person name="Sisson I."/>
            <person name="Smith M."/>
            <person name="Sodergren E."/>
            <person name="Song X.-Z."/>
            <person name="Song B.B."/>
            <person name="Summersgill H."/>
            <person name="Thelus R."/>
            <person name="Thornton R.D."/>
            <person name="Trejos Z.Y."/>
            <person name="Usmani K."/>
            <person name="Vattathil S."/>
            <person name="Villasana D."/>
            <person name="Walker D.L."/>
            <person name="Wang S."/>
            <person name="Wang K."/>
            <person name="White C.S."/>
            <person name="Williams A.C."/>
            <person name="Williamson J."/>
            <person name="Wilson K."/>
            <person name="Woghiren I.O."/>
            <person name="Woodworth J.R."/>
            <person name="Worley K.C."/>
            <person name="Wright R.A."/>
            <person name="Wu W."/>
            <person name="Young L."/>
            <person name="Zhang L."/>
            <person name="Zhang J."/>
            <person name="Zhu Y."/>
            <person name="Muzny D.M."/>
            <person name="Weinstock G."/>
            <person name="Gibbs R.A."/>
        </authorList>
    </citation>
    <scope>NUCLEOTIDE SEQUENCE [LARGE SCALE GENOMIC DNA]</scope>
    <source>
        <strain evidence="2">LSR1</strain>
    </source>
</reference>